<comment type="caution">
    <text evidence="3">The sequence shown here is derived from an EMBL/GenBank/DDBJ whole genome shotgun (WGS) entry which is preliminary data.</text>
</comment>
<keyword evidence="2" id="KW-0732">Signal</keyword>
<feature type="compositionally biased region" description="Basic and acidic residues" evidence="1">
    <location>
        <begin position="57"/>
        <end position="84"/>
    </location>
</feature>
<dbReference type="Proteomes" id="UP000717328">
    <property type="component" value="Unassembled WGS sequence"/>
</dbReference>
<reference evidence="3" key="2">
    <citation type="submission" date="2021-10" db="EMBL/GenBank/DDBJ databases">
        <title>Phylogenomics reveals ancestral predisposition of the termite-cultivated fungus Termitomyces towards a domesticated lifestyle.</title>
        <authorList>
            <person name="Auxier B."/>
            <person name="Grum-Grzhimaylo A."/>
            <person name="Cardenas M.E."/>
            <person name="Lodge J.D."/>
            <person name="Laessoe T."/>
            <person name="Pedersen O."/>
            <person name="Smith M.E."/>
            <person name="Kuyper T.W."/>
            <person name="Franco-Molano E.A."/>
            <person name="Baroni T.J."/>
            <person name="Aanen D.K."/>
        </authorList>
    </citation>
    <scope>NUCLEOTIDE SEQUENCE</scope>
    <source>
        <strain evidence="3">D49</strain>
    </source>
</reference>
<reference evidence="3" key="1">
    <citation type="submission" date="2021-02" db="EMBL/GenBank/DDBJ databases">
        <authorList>
            <person name="Nieuwenhuis M."/>
            <person name="Van De Peppel L.J.J."/>
        </authorList>
    </citation>
    <scope>NUCLEOTIDE SEQUENCE</scope>
    <source>
        <strain evidence="3">D49</strain>
    </source>
</reference>
<evidence type="ECO:0000256" key="1">
    <source>
        <dbReference type="SAM" id="MobiDB-lite"/>
    </source>
</evidence>
<evidence type="ECO:0000313" key="4">
    <source>
        <dbReference type="Proteomes" id="UP000717328"/>
    </source>
</evidence>
<evidence type="ECO:0000313" key="3">
    <source>
        <dbReference type="EMBL" id="KAG5634598.1"/>
    </source>
</evidence>
<organism evidence="3 4">
    <name type="scientific">Sphagnurus paluster</name>
    <dbReference type="NCBI Taxonomy" id="117069"/>
    <lineage>
        <taxon>Eukaryota</taxon>
        <taxon>Fungi</taxon>
        <taxon>Dikarya</taxon>
        <taxon>Basidiomycota</taxon>
        <taxon>Agaricomycotina</taxon>
        <taxon>Agaricomycetes</taxon>
        <taxon>Agaricomycetidae</taxon>
        <taxon>Agaricales</taxon>
        <taxon>Tricholomatineae</taxon>
        <taxon>Lyophyllaceae</taxon>
        <taxon>Sphagnurus</taxon>
    </lineage>
</organism>
<protein>
    <submittedName>
        <fullName evidence="3">Uncharacterized protein</fullName>
    </submittedName>
</protein>
<feature type="signal peptide" evidence="2">
    <location>
        <begin position="1"/>
        <end position="21"/>
    </location>
</feature>
<keyword evidence="4" id="KW-1185">Reference proteome</keyword>
<proteinExistence type="predicted"/>
<dbReference type="EMBL" id="JABCKI010006344">
    <property type="protein sequence ID" value="KAG5634598.1"/>
    <property type="molecule type" value="Genomic_DNA"/>
</dbReference>
<feature type="region of interest" description="Disordered" evidence="1">
    <location>
        <begin position="51"/>
        <end position="84"/>
    </location>
</feature>
<accession>A0A9P7FML7</accession>
<dbReference type="AlphaFoldDB" id="A0A9P7FML7"/>
<sequence>MPSFRTIFLVAATAFAALASASPENSSTSIDQTHDVIPVAVALSKVGSDNSVTVIDGSDKGHHDEGKHHEPTPERHGDRLLPNRLDSRDTPSLCEILAGVSAKLEVVTGKIKAQDTPAKPDGSPARPDINVIVQLTDSVRVIIADALVQGRGLKGRSLEEILAYNGRTATRVELCELLLKVVNAVAVILSIAFRLAGVASIKVIAAIDVVFAEFLCLNFHLVEGVYALIHPSFGNARDIFVSLKLDAVVRVIDTGRF</sequence>
<dbReference type="OrthoDB" id="3070063at2759"/>
<gene>
    <name evidence="3" type="ORF">H0H81_001434</name>
</gene>
<evidence type="ECO:0000256" key="2">
    <source>
        <dbReference type="SAM" id="SignalP"/>
    </source>
</evidence>
<name>A0A9P7FML7_9AGAR</name>
<feature type="chain" id="PRO_5040487809" evidence="2">
    <location>
        <begin position="22"/>
        <end position="257"/>
    </location>
</feature>